<evidence type="ECO:0000256" key="2">
    <source>
        <dbReference type="ARBA" id="ARBA00022741"/>
    </source>
</evidence>
<dbReference type="Pfam" id="PF05192">
    <property type="entry name" value="MutS_III"/>
    <property type="match status" value="1"/>
</dbReference>
<evidence type="ECO:0000256" key="5">
    <source>
        <dbReference type="ARBA" id="ARBA00023254"/>
    </source>
</evidence>
<dbReference type="InterPro" id="IPR011184">
    <property type="entry name" value="DNA_mismatch_repair_Msh2"/>
</dbReference>
<dbReference type="PROSITE" id="PS00486">
    <property type="entry name" value="DNA_MISMATCH_REPAIR_2"/>
    <property type="match status" value="1"/>
</dbReference>
<dbReference type="Pfam" id="PF05188">
    <property type="entry name" value="MutS_II"/>
    <property type="match status" value="1"/>
</dbReference>
<dbReference type="SMART" id="SM00533">
    <property type="entry name" value="MUTSd"/>
    <property type="match status" value="1"/>
</dbReference>
<dbReference type="Gene3D" id="3.30.420.110">
    <property type="entry name" value="MutS, connector domain"/>
    <property type="match status" value="1"/>
</dbReference>
<dbReference type="SUPFAM" id="SSF52540">
    <property type="entry name" value="P-loop containing nucleoside triphosphate hydrolases"/>
    <property type="match status" value="1"/>
</dbReference>
<keyword evidence="4" id="KW-0238">DNA-binding</keyword>
<dbReference type="SUPFAM" id="SSF48334">
    <property type="entry name" value="DNA repair protein MutS, domain III"/>
    <property type="match status" value="1"/>
</dbReference>
<dbReference type="InterPro" id="IPR000432">
    <property type="entry name" value="DNA_mismatch_repair_MutS_C"/>
</dbReference>
<reference evidence="7" key="2">
    <citation type="submission" date="2022-10" db="EMBL/GenBank/DDBJ databases">
        <authorList>
            <consortium name="ENA_rothamsted_submissions"/>
            <consortium name="culmorum"/>
            <person name="King R."/>
        </authorList>
    </citation>
    <scope>NUCLEOTIDE SEQUENCE</scope>
</reference>
<dbReference type="InterPro" id="IPR007861">
    <property type="entry name" value="DNA_mismatch_repair_MutS_clamp"/>
</dbReference>
<dbReference type="Gene3D" id="1.10.1420.10">
    <property type="match status" value="2"/>
</dbReference>
<dbReference type="InterPro" id="IPR027417">
    <property type="entry name" value="P-loop_NTPase"/>
</dbReference>
<keyword evidence="8" id="KW-1185">Reference proteome</keyword>
<dbReference type="GO" id="GO:0140664">
    <property type="term" value="F:ATP-dependent DNA damage sensor activity"/>
    <property type="evidence" value="ECO:0007669"/>
    <property type="project" value="InterPro"/>
</dbReference>
<protein>
    <recommendedName>
        <fullName evidence="6">DNA mismatch repair proteins mutS family domain-containing protein</fullName>
    </recommendedName>
</protein>
<evidence type="ECO:0000313" key="8">
    <source>
        <dbReference type="Proteomes" id="UP001153620"/>
    </source>
</evidence>
<proteinExistence type="inferred from homology"/>
<gene>
    <name evidence="7" type="ORF">CHIRRI_LOCUS9091</name>
</gene>
<dbReference type="FunFam" id="3.30.420.110:FF:000003">
    <property type="entry name" value="mutS protein homolog 4"/>
    <property type="match status" value="1"/>
</dbReference>
<dbReference type="InterPro" id="IPR007860">
    <property type="entry name" value="DNA_mmatch_repair_MutS_con_dom"/>
</dbReference>
<keyword evidence="5" id="KW-0469">Meiosis</keyword>
<dbReference type="GO" id="GO:0007131">
    <property type="term" value="P:reciprocal meiotic recombination"/>
    <property type="evidence" value="ECO:0007669"/>
    <property type="project" value="TreeGrafter"/>
</dbReference>
<dbReference type="Gene3D" id="3.40.50.300">
    <property type="entry name" value="P-loop containing nucleotide triphosphate hydrolases"/>
    <property type="match status" value="1"/>
</dbReference>
<dbReference type="EMBL" id="OU895878">
    <property type="protein sequence ID" value="CAG9806230.1"/>
    <property type="molecule type" value="Genomic_DNA"/>
</dbReference>
<dbReference type="InterPro" id="IPR036678">
    <property type="entry name" value="MutS_con_dom_sf"/>
</dbReference>
<dbReference type="SUPFAM" id="SSF53150">
    <property type="entry name" value="DNA repair protein MutS, domain II"/>
    <property type="match status" value="1"/>
</dbReference>
<keyword evidence="2" id="KW-0547">Nucleotide-binding</keyword>
<dbReference type="GO" id="GO:0005524">
    <property type="term" value="F:ATP binding"/>
    <property type="evidence" value="ECO:0007669"/>
    <property type="project" value="UniProtKB-KW"/>
</dbReference>
<dbReference type="GO" id="GO:0030983">
    <property type="term" value="F:mismatched DNA binding"/>
    <property type="evidence" value="ECO:0007669"/>
    <property type="project" value="InterPro"/>
</dbReference>
<dbReference type="Proteomes" id="UP001153620">
    <property type="component" value="Chromosome 2"/>
</dbReference>
<reference evidence="7" key="1">
    <citation type="submission" date="2022-01" db="EMBL/GenBank/DDBJ databases">
        <authorList>
            <person name="King R."/>
        </authorList>
    </citation>
    <scope>NUCLEOTIDE SEQUENCE</scope>
</reference>
<dbReference type="PANTHER" id="PTHR11361">
    <property type="entry name" value="DNA MISMATCH REPAIR PROTEIN MUTS FAMILY MEMBER"/>
    <property type="match status" value="1"/>
</dbReference>
<sequence length="915" mass="103812">MNVVGKKRGKEYKQALNFEIKDDVNPEKIVNKRLLHELSTSTNNPSTLNDSTLILSLTEGRGQARGEVGIAALNIDSPYIILCQLSDGIHYTDTINKIQVLNPSKILLPDTIFETVPLPKLIERIKENFPNISIIPIQRRHFNDKFGYEQISKLCSRKSFNILQIISRKYYCLSSASALLSYLKNVALVNFAESCLKVDYQTKGGMMIDTQTSVRLELLYSLNIESSASKKFSLYDLLNKCETRIGQRHLRANILEPSCDVEFIEKRHEQIKILIDNEDAQTCLKENLKNFRMVETLLKISCITPVNDLEKAIQTNIHLALLLKNSLEAVKPLAAIVSELSSESFEDAQLLLSSDIFNDLIAKINILVQPNIHENRLAQKHYQYLYAVRSNCNETIDFLRHIYSETVDKIRVYVDELTEKSLLPIKLIHSTKLGYHLVLKSINNCLQAPSTFETIYKKGNNVYMTTAELITYNDKTMLISNDLIRLSNTLLCDLLFEAAKEIDAIYHLIGVIIDLDIAQSLAEIAKLESFCCPTFTRVLRLEDAYHPMLQGSRTKVDVIKNNAIATPQYNFYLITGPNMSGKTVYIKMIAIIQIMAQIGSFLPAKTATIRLCDKIFSRLGFQDNIEQNASSFSVELRDMDYIYNNLTPNSLIIMDELCRSTDPQEGEALCYAFCEKLLSFIGISYDDYFQISSENDNSQTNKSAGSKSSSSLNIKGANIKLKDIARPFIFLTTHFSELTKLSEKYNNAINVHMVVEEKMNDDKIVLNFKYRVQSGPSTLKSYGLALSNMVRFPSSILDKAEELITKINDESIVGFINAEIKLKRNEDLSKSINNSTDEIYNEITDMEKDVIDLYSYILLLMSTDSDKTYDYISVSVINQKLKQLIETMSPAFQNLLKEESLEHIMSMLNASCSSI</sequence>
<dbReference type="PANTHER" id="PTHR11361:SF21">
    <property type="entry name" value="MUTS PROTEIN HOMOLOG 4"/>
    <property type="match status" value="1"/>
</dbReference>
<keyword evidence="3" id="KW-0067">ATP-binding</keyword>
<dbReference type="PIRSF" id="PIRSF005813">
    <property type="entry name" value="MSH2"/>
    <property type="match status" value="1"/>
</dbReference>
<organism evidence="7 8">
    <name type="scientific">Chironomus riparius</name>
    <dbReference type="NCBI Taxonomy" id="315576"/>
    <lineage>
        <taxon>Eukaryota</taxon>
        <taxon>Metazoa</taxon>
        <taxon>Ecdysozoa</taxon>
        <taxon>Arthropoda</taxon>
        <taxon>Hexapoda</taxon>
        <taxon>Insecta</taxon>
        <taxon>Pterygota</taxon>
        <taxon>Neoptera</taxon>
        <taxon>Endopterygota</taxon>
        <taxon>Diptera</taxon>
        <taxon>Nematocera</taxon>
        <taxon>Chironomoidea</taxon>
        <taxon>Chironomidae</taxon>
        <taxon>Chironominae</taxon>
        <taxon>Chironomus</taxon>
    </lineage>
</organism>
<dbReference type="OrthoDB" id="10252754at2759"/>
<dbReference type="InterPro" id="IPR007696">
    <property type="entry name" value="DNA_mismatch_repair_MutS_core"/>
</dbReference>
<accession>A0A9N9RYK1</accession>
<feature type="domain" description="DNA mismatch repair proteins mutS family" evidence="6">
    <location>
        <begin position="650"/>
        <end position="666"/>
    </location>
</feature>
<dbReference type="SMART" id="SM00534">
    <property type="entry name" value="MUTSac"/>
    <property type="match status" value="1"/>
</dbReference>
<comment type="similarity">
    <text evidence="1">Belongs to the DNA mismatch repair MutS family.</text>
</comment>
<dbReference type="InterPro" id="IPR045076">
    <property type="entry name" value="MutS"/>
</dbReference>
<dbReference type="Pfam" id="PF00488">
    <property type="entry name" value="MutS_V"/>
    <property type="match status" value="2"/>
</dbReference>
<evidence type="ECO:0000313" key="7">
    <source>
        <dbReference type="EMBL" id="CAG9806230.1"/>
    </source>
</evidence>
<dbReference type="Pfam" id="PF05190">
    <property type="entry name" value="MutS_IV"/>
    <property type="match status" value="1"/>
</dbReference>
<evidence type="ECO:0000256" key="4">
    <source>
        <dbReference type="ARBA" id="ARBA00023125"/>
    </source>
</evidence>
<dbReference type="GO" id="GO:0006298">
    <property type="term" value="P:mismatch repair"/>
    <property type="evidence" value="ECO:0007669"/>
    <property type="project" value="InterPro"/>
</dbReference>
<evidence type="ECO:0000256" key="3">
    <source>
        <dbReference type="ARBA" id="ARBA00022840"/>
    </source>
</evidence>
<dbReference type="AlphaFoldDB" id="A0A9N9RYK1"/>
<dbReference type="InterPro" id="IPR036187">
    <property type="entry name" value="DNA_mismatch_repair_MutS_sf"/>
</dbReference>
<name>A0A9N9RYK1_9DIPT</name>
<evidence type="ECO:0000256" key="1">
    <source>
        <dbReference type="ARBA" id="ARBA00006271"/>
    </source>
</evidence>
<evidence type="ECO:0000259" key="6">
    <source>
        <dbReference type="PROSITE" id="PS00486"/>
    </source>
</evidence>
<dbReference type="GO" id="GO:0005634">
    <property type="term" value="C:nucleus"/>
    <property type="evidence" value="ECO:0007669"/>
    <property type="project" value="TreeGrafter"/>
</dbReference>